<sequence>MEVLSTRMEDGRGEYWALGREESGGEKVGKVPGIADSVGAQPKETVSCVRRMVIEAQVVIRSLLSICVEMPKSSPQEIYMTSFKDKSYKEGNEAKPQVEGSKDVAQQKMVAIINILEEDVEIEAPSIESIVVVSEFSEVFPSNLPSMPPDRDIDFCIDLEPGTRPISLHIIRLWQS</sequence>
<dbReference type="EMBL" id="CP133615">
    <property type="protein sequence ID" value="WMV25072.1"/>
    <property type="molecule type" value="Genomic_DNA"/>
</dbReference>
<organism evidence="1 2">
    <name type="scientific">Solanum verrucosum</name>
    <dbReference type="NCBI Taxonomy" id="315347"/>
    <lineage>
        <taxon>Eukaryota</taxon>
        <taxon>Viridiplantae</taxon>
        <taxon>Streptophyta</taxon>
        <taxon>Embryophyta</taxon>
        <taxon>Tracheophyta</taxon>
        <taxon>Spermatophyta</taxon>
        <taxon>Magnoliopsida</taxon>
        <taxon>eudicotyledons</taxon>
        <taxon>Gunneridae</taxon>
        <taxon>Pentapetalae</taxon>
        <taxon>asterids</taxon>
        <taxon>lamiids</taxon>
        <taxon>Solanales</taxon>
        <taxon>Solanaceae</taxon>
        <taxon>Solanoideae</taxon>
        <taxon>Solaneae</taxon>
        <taxon>Solanum</taxon>
    </lineage>
</organism>
<protein>
    <submittedName>
        <fullName evidence="1">Uncharacterized protein</fullName>
    </submittedName>
</protein>
<name>A0AAF0TLL5_SOLVR</name>
<dbReference type="Proteomes" id="UP001234989">
    <property type="component" value="Chromosome 4"/>
</dbReference>
<gene>
    <name evidence="1" type="ORF">MTR67_018457</name>
</gene>
<evidence type="ECO:0000313" key="1">
    <source>
        <dbReference type="EMBL" id="WMV25072.1"/>
    </source>
</evidence>
<evidence type="ECO:0000313" key="2">
    <source>
        <dbReference type="Proteomes" id="UP001234989"/>
    </source>
</evidence>
<dbReference type="AlphaFoldDB" id="A0AAF0TLL5"/>
<accession>A0AAF0TLL5</accession>
<reference evidence="1" key="1">
    <citation type="submission" date="2023-08" db="EMBL/GenBank/DDBJ databases">
        <title>A de novo genome assembly of Solanum verrucosum Schlechtendal, a Mexican diploid species geographically isolated from the other diploid A-genome species in potato relatives.</title>
        <authorList>
            <person name="Hosaka K."/>
        </authorList>
    </citation>
    <scope>NUCLEOTIDE SEQUENCE</scope>
    <source>
        <tissue evidence="1">Young leaves</tissue>
    </source>
</reference>
<proteinExistence type="predicted"/>
<keyword evidence="2" id="KW-1185">Reference proteome</keyword>